<keyword evidence="5 7" id="KW-0378">Hydrolase</keyword>
<dbReference type="AlphaFoldDB" id="A0A4P7VRA2"/>
<dbReference type="OrthoDB" id="9765462at2"/>
<comment type="cofactor">
    <cofactor evidence="1">
        <name>Zn(2+)</name>
        <dbReference type="ChEBI" id="CHEBI:29105"/>
    </cofactor>
</comment>
<evidence type="ECO:0000313" key="7">
    <source>
        <dbReference type="EMBL" id="QCD36867.1"/>
    </source>
</evidence>
<dbReference type="GO" id="GO:0006145">
    <property type="term" value="P:purine nucleobase catabolic process"/>
    <property type="evidence" value="ECO:0007669"/>
    <property type="project" value="TreeGrafter"/>
</dbReference>
<evidence type="ECO:0000256" key="1">
    <source>
        <dbReference type="ARBA" id="ARBA00001947"/>
    </source>
</evidence>
<dbReference type="NCBIfam" id="NF006688">
    <property type="entry name" value="PRK09236.1"/>
    <property type="match status" value="1"/>
</dbReference>
<dbReference type="Gene3D" id="3.20.20.140">
    <property type="entry name" value="Metal-dependent hydrolases"/>
    <property type="match status" value="1"/>
</dbReference>
<dbReference type="PANTHER" id="PTHR43668">
    <property type="entry name" value="ALLANTOINASE"/>
    <property type="match status" value="1"/>
</dbReference>
<comment type="similarity">
    <text evidence="3">Belongs to the metallo-dependent hydrolases superfamily. DHOase family. Class I DHOase subfamily.</text>
</comment>
<evidence type="ECO:0000256" key="3">
    <source>
        <dbReference type="ARBA" id="ARBA00010286"/>
    </source>
</evidence>
<dbReference type="SUPFAM" id="SSF51556">
    <property type="entry name" value="Metallo-dependent hydrolases"/>
    <property type="match status" value="1"/>
</dbReference>
<dbReference type="PROSITE" id="PS00483">
    <property type="entry name" value="DIHYDROOROTASE_2"/>
    <property type="match status" value="1"/>
</dbReference>
<dbReference type="InterPro" id="IPR002195">
    <property type="entry name" value="Dihydroorotase_CS"/>
</dbReference>
<dbReference type="EMBL" id="CP039393">
    <property type="protein sequence ID" value="QCD36867.1"/>
    <property type="molecule type" value="Genomic_DNA"/>
</dbReference>
<proteinExistence type="inferred from homology"/>
<dbReference type="RefSeq" id="WP_123394995.1">
    <property type="nucleotide sequence ID" value="NZ_CP039393.1"/>
</dbReference>
<evidence type="ECO:0000259" key="6">
    <source>
        <dbReference type="Pfam" id="PF01979"/>
    </source>
</evidence>
<dbReference type="GO" id="GO:0004038">
    <property type="term" value="F:allantoinase activity"/>
    <property type="evidence" value="ECO:0007669"/>
    <property type="project" value="TreeGrafter"/>
</dbReference>
<accession>A0A4P7VRA2</accession>
<dbReference type="Gene3D" id="2.30.40.10">
    <property type="entry name" value="Urease, subunit C, domain 1"/>
    <property type="match status" value="1"/>
</dbReference>
<dbReference type="SUPFAM" id="SSF51338">
    <property type="entry name" value="Composite domain of metallo-dependent hydrolases"/>
    <property type="match status" value="1"/>
</dbReference>
<reference evidence="7 8" key="1">
    <citation type="submission" date="2019-02" db="EMBL/GenBank/DDBJ databases">
        <title>Isolation and identification of novel species under the genus Muribaculum.</title>
        <authorList>
            <person name="Miyake S."/>
            <person name="Ding Y."/>
            <person name="Low A."/>
            <person name="Soh M."/>
            <person name="Seedorf H."/>
        </authorList>
    </citation>
    <scope>NUCLEOTIDE SEQUENCE [LARGE SCALE GENOMIC DNA]</scope>
    <source>
        <strain evidence="7 8">TLL-A4</strain>
    </source>
</reference>
<dbReference type="KEGG" id="mgod:E7746_13765"/>
<dbReference type="GO" id="GO:0004151">
    <property type="term" value="F:dihydroorotase activity"/>
    <property type="evidence" value="ECO:0007669"/>
    <property type="project" value="UniProtKB-EC"/>
</dbReference>
<dbReference type="GO" id="GO:0046872">
    <property type="term" value="F:metal ion binding"/>
    <property type="evidence" value="ECO:0007669"/>
    <property type="project" value="UniProtKB-KW"/>
</dbReference>
<evidence type="ECO:0000313" key="8">
    <source>
        <dbReference type="Proteomes" id="UP000297031"/>
    </source>
</evidence>
<dbReference type="EC" id="3.5.2.3" evidence="7"/>
<dbReference type="Pfam" id="PF01979">
    <property type="entry name" value="Amidohydro_1"/>
    <property type="match status" value="1"/>
</dbReference>
<dbReference type="Proteomes" id="UP000297031">
    <property type="component" value="Chromosome"/>
</dbReference>
<evidence type="ECO:0000256" key="5">
    <source>
        <dbReference type="ARBA" id="ARBA00022801"/>
    </source>
</evidence>
<dbReference type="InterPro" id="IPR006680">
    <property type="entry name" value="Amidohydro-rel"/>
</dbReference>
<evidence type="ECO:0000256" key="2">
    <source>
        <dbReference type="ARBA" id="ARBA00002368"/>
    </source>
</evidence>
<dbReference type="InterPro" id="IPR050138">
    <property type="entry name" value="DHOase/Allantoinase_Hydrolase"/>
</dbReference>
<organism evidence="7 8">
    <name type="scientific">Muribaculum gordoncarteri</name>
    <dbReference type="NCBI Taxonomy" id="2530390"/>
    <lineage>
        <taxon>Bacteria</taxon>
        <taxon>Pseudomonadati</taxon>
        <taxon>Bacteroidota</taxon>
        <taxon>Bacteroidia</taxon>
        <taxon>Bacteroidales</taxon>
        <taxon>Muribaculaceae</taxon>
        <taxon>Muribaculum</taxon>
    </lineage>
</organism>
<protein>
    <submittedName>
        <fullName evidence="7">Dihydroorotase</fullName>
        <ecNumber evidence="7">3.5.2.3</ecNumber>
    </submittedName>
</protein>
<evidence type="ECO:0000256" key="4">
    <source>
        <dbReference type="ARBA" id="ARBA00022723"/>
    </source>
</evidence>
<name>A0A4P7VRA2_9BACT</name>
<sequence>MNDTIIYNALLINEGEKFKGYVVTDGPVIARVGRGDAPADLIAACREAVDARGSYLLPGVIDDQVHFRDPGLVHKGDIATESIAAVAGGVTSFMDMPNTKPPTVTQKALREKLQHASEVSAANYSFFIGATNDNMRELLECDYKITPGVKLFLGSSTGNMLVDEESARDRIFSEVPAIIAVHSEDEATIRANRQRYESECGGSVPVEMHPLIRSREACVLSTRRAIERAERCNTRLHVLHVSTADEVAMFSDAPLPEKRITAEVCVHHLWFCDEDYARLGSRIKMNPAVKSRADRDALRQGLRDGRIDIVATDHAPHLPAEKEGDALTAASGAPMVQFSLPVMLELADMGVFTHQLVVDKMCHAPARLYDIMGRGFIREGYMADLVLVKPGEAYTVTDDMVLSRCGWTPLAGTTLHNRVTDTWVNGHRACRDGKVDDTVRGTELRYGGK</sequence>
<dbReference type="CDD" id="cd01318">
    <property type="entry name" value="DHOase_IIb"/>
    <property type="match status" value="1"/>
</dbReference>
<dbReference type="InterPro" id="IPR011059">
    <property type="entry name" value="Metal-dep_hydrolase_composite"/>
</dbReference>
<dbReference type="GO" id="GO:0005737">
    <property type="term" value="C:cytoplasm"/>
    <property type="evidence" value="ECO:0007669"/>
    <property type="project" value="TreeGrafter"/>
</dbReference>
<comment type="function">
    <text evidence="2">Catalyzes the reversible cyclization of carbamoyl aspartate to dihydroorotate.</text>
</comment>
<dbReference type="PANTHER" id="PTHR43668:SF4">
    <property type="entry name" value="ALLANTOINASE"/>
    <property type="match status" value="1"/>
</dbReference>
<feature type="domain" description="Amidohydrolase-related" evidence="6">
    <location>
        <begin position="55"/>
        <end position="427"/>
    </location>
</feature>
<keyword evidence="8" id="KW-1185">Reference proteome</keyword>
<keyword evidence="4" id="KW-0479">Metal-binding</keyword>
<dbReference type="InterPro" id="IPR032466">
    <property type="entry name" value="Metal_Hydrolase"/>
</dbReference>
<gene>
    <name evidence="7" type="ORF">E7746_13765</name>
</gene>